<dbReference type="PANTHER" id="PTHR43611">
    <property type="entry name" value="ALPHA-D-GLUCOSE 1-PHOSPHATE PHOSPHATASE"/>
    <property type="match status" value="1"/>
</dbReference>
<dbReference type="InterPro" id="IPR023198">
    <property type="entry name" value="PGP-like_dom2"/>
</dbReference>
<dbReference type="NCBIfam" id="TIGR01509">
    <property type="entry name" value="HAD-SF-IA-v3"/>
    <property type="match status" value="1"/>
</dbReference>
<dbReference type="RefSeq" id="WP_039457104.1">
    <property type="nucleotide sequence ID" value="NZ_JWLZ01000014.1"/>
</dbReference>
<dbReference type="SUPFAM" id="SSF56784">
    <property type="entry name" value="HAD-like"/>
    <property type="match status" value="1"/>
</dbReference>
<dbReference type="InterPro" id="IPR023214">
    <property type="entry name" value="HAD_sf"/>
</dbReference>
<dbReference type="InterPro" id="IPR036412">
    <property type="entry name" value="HAD-like_sf"/>
</dbReference>
<evidence type="ECO:0000313" key="2">
    <source>
        <dbReference type="Proteomes" id="UP000031278"/>
    </source>
</evidence>
<dbReference type="GO" id="GO:0016787">
    <property type="term" value="F:hydrolase activity"/>
    <property type="evidence" value="ECO:0007669"/>
    <property type="project" value="UniProtKB-KW"/>
</dbReference>
<dbReference type="EMBL" id="JWLZ01000014">
    <property type="protein sequence ID" value="KHT65335.1"/>
    <property type="molecule type" value="Genomic_DNA"/>
</dbReference>
<proteinExistence type="predicted"/>
<dbReference type="SFLD" id="SFLDG01129">
    <property type="entry name" value="C1.5:_HAD__Beta-PGM__Phosphata"/>
    <property type="match status" value="1"/>
</dbReference>
<accession>A0A0B9GKG9</accession>
<dbReference type="CDD" id="cd02603">
    <property type="entry name" value="HAD_sEH-N_like"/>
    <property type="match status" value="1"/>
</dbReference>
<dbReference type="InterPro" id="IPR006439">
    <property type="entry name" value="HAD-SF_hydro_IA"/>
</dbReference>
<name>A0A0B9GKG9_9GAMM</name>
<keyword evidence="1" id="KW-0378">Hydrolase</keyword>
<dbReference type="Gene3D" id="1.10.150.240">
    <property type="entry name" value="Putative phosphatase, domain 2"/>
    <property type="match status" value="1"/>
</dbReference>
<dbReference type="Gene3D" id="3.40.50.1000">
    <property type="entry name" value="HAD superfamily/HAD-like"/>
    <property type="match status" value="1"/>
</dbReference>
<dbReference type="Pfam" id="PF00702">
    <property type="entry name" value="Hydrolase"/>
    <property type="match status" value="1"/>
</dbReference>
<gene>
    <name evidence="1" type="ORF">RJ45_01740</name>
</gene>
<evidence type="ECO:0000313" key="1">
    <source>
        <dbReference type="EMBL" id="KHT65335.1"/>
    </source>
</evidence>
<reference evidence="1 2" key="1">
    <citation type="submission" date="2014-12" db="EMBL/GenBank/DDBJ databases">
        <title>Genome sequencing of Photobacterium gaetbulicola AD005a.</title>
        <authorList>
            <person name="Adrian T.G.S."/>
            <person name="Chan K.G."/>
        </authorList>
    </citation>
    <scope>NUCLEOTIDE SEQUENCE [LARGE SCALE GENOMIC DNA]</scope>
    <source>
        <strain evidence="1 2">AD005a</strain>
    </source>
</reference>
<dbReference type="AlphaFoldDB" id="A0A0B9GKG9"/>
<dbReference type="Proteomes" id="UP000031278">
    <property type="component" value="Unassembled WGS sequence"/>
</dbReference>
<protein>
    <submittedName>
        <fullName evidence="1">HAD family hydrolase</fullName>
    </submittedName>
</protein>
<sequence length="201" mass="23179">MIKNVIFDFGAVLFEWNPAKIVSTFTDSKDEQTLLLERVLNHPDWLALDRGTMLMAEAIPRCAGRVNFPESRMEDFFEHIQNSLCLIDETYNLVNQVLSLNLSAYFLTNMSSAFFEKLNERHGLYQLFDGGLVSGKELSIKPEAEIFELLCQRFDIKPEESLFIDDQPKNLEVAKSLGFKVFLFKSPQESCRDIRNLLKIN</sequence>
<comment type="caution">
    <text evidence="1">The sequence shown here is derived from an EMBL/GenBank/DDBJ whole genome shotgun (WGS) entry which is preliminary data.</text>
</comment>
<dbReference type="PANTHER" id="PTHR43611:SF3">
    <property type="entry name" value="FLAVIN MONONUCLEOTIDE HYDROLASE 1, CHLOROPLATIC"/>
    <property type="match status" value="1"/>
</dbReference>
<organism evidence="1 2">
    <name type="scientific">Photobacterium gaetbulicola</name>
    <dbReference type="NCBI Taxonomy" id="1295392"/>
    <lineage>
        <taxon>Bacteria</taxon>
        <taxon>Pseudomonadati</taxon>
        <taxon>Pseudomonadota</taxon>
        <taxon>Gammaproteobacteria</taxon>
        <taxon>Vibrionales</taxon>
        <taxon>Vibrionaceae</taxon>
        <taxon>Photobacterium</taxon>
    </lineage>
</organism>
<dbReference type="SFLD" id="SFLDS00003">
    <property type="entry name" value="Haloacid_Dehalogenase"/>
    <property type="match status" value="1"/>
</dbReference>